<dbReference type="EMBL" id="MHSW01000036">
    <property type="protein sequence ID" value="OHA50473.1"/>
    <property type="molecule type" value="Genomic_DNA"/>
</dbReference>
<dbReference type="AlphaFoldDB" id="A0A1G2PQ99"/>
<evidence type="ECO:0000256" key="1">
    <source>
        <dbReference type="ARBA" id="ARBA00001947"/>
    </source>
</evidence>
<evidence type="ECO:0000256" key="11">
    <source>
        <dbReference type="RuleBase" id="RU362031"/>
    </source>
</evidence>
<dbReference type="InterPro" id="IPR036034">
    <property type="entry name" value="PDZ_sf"/>
</dbReference>
<dbReference type="EC" id="3.4.24.-" evidence="11"/>
<comment type="subcellular location">
    <subcellularLocation>
        <location evidence="2">Membrane</location>
        <topology evidence="2">Multi-pass membrane protein</topology>
    </subcellularLocation>
</comment>
<feature type="transmembrane region" description="Helical" evidence="11">
    <location>
        <begin position="6"/>
        <end position="25"/>
    </location>
</feature>
<keyword evidence="9 11" id="KW-0482">Metalloprotease</keyword>
<evidence type="ECO:0000256" key="7">
    <source>
        <dbReference type="ARBA" id="ARBA00022833"/>
    </source>
</evidence>
<dbReference type="PANTHER" id="PTHR42837:SF2">
    <property type="entry name" value="MEMBRANE METALLOPROTEASE ARASP2, CHLOROPLASTIC-RELATED"/>
    <property type="match status" value="1"/>
</dbReference>
<dbReference type="CDD" id="cd06163">
    <property type="entry name" value="S2P-M50_PDZ_RseP-like"/>
    <property type="match status" value="1"/>
</dbReference>
<dbReference type="GO" id="GO:0004222">
    <property type="term" value="F:metalloendopeptidase activity"/>
    <property type="evidence" value="ECO:0007669"/>
    <property type="project" value="InterPro"/>
</dbReference>
<evidence type="ECO:0000256" key="9">
    <source>
        <dbReference type="ARBA" id="ARBA00023049"/>
    </source>
</evidence>
<organism evidence="13 14">
    <name type="scientific">Candidatus Terrybacteria bacterium RIFCSPLOWO2_01_FULL_40_23</name>
    <dbReference type="NCBI Taxonomy" id="1802366"/>
    <lineage>
        <taxon>Bacteria</taxon>
        <taxon>Candidatus Terryibacteriota</taxon>
    </lineage>
</organism>
<sequence length="366" mass="39611">MGFILFIIVLGVLIFAHELGHFLVAKKCGMRVDEFGLGFPPRVFGKKIGETIYSLNWIPFGGFVKIFGENPSASSETESLLMDEERSFSKKNRGLQTAVLIAGVTFNVIFAWLLIAISFVSGFPAPVGYYQGVTVETPQLILTQVLINSPAAKVGLQTGDVIVAISVGSSSLTDLNAETVSDFMNQHQDKEVKINYERGGKKTEVKVIPIVGIVAERAAIGVGLDLIGTVKLPFFRALWESAKTTGELLVEITKGIGKFFYDAFTFQANFSEVTGPIGIAGLVGAAARLGFANLLGFTAFISLNLAVINLLPIPALDGGRLLFVAVESIRRRSLNPKIVNYLNGLGFALLLILMLVITYKDIIKLF</sequence>
<dbReference type="Pfam" id="PF02163">
    <property type="entry name" value="Peptidase_M50"/>
    <property type="match status" value="1"/>
</dbReference>
<keyword evidence="4 13" id="KW-0645">Protease</keyword>
<dbReference type="InterPro" id="IPR004387">
    <property type="entry name" value="Pept_M50_Zn"/>
</dbReference>
<feature type="transmembrane region" description="Helical" evidence="11">
    <location>
        <begin position="98"/>
        <end position="120"/>
    </location>
</feature>
<keyword evidence="6 11" id="KW-0378">Hydrolase</keyword>
<dbReference type="NCBIfam" id="TIGR00054">
    <property type="entry name" value="RIP metalloprotease RseP"/>
    <property type="match status" value="1"/>
</dbReference>
<evidence type="ECO:0000313" key="14">
    <source>
        <dbReference type="Proteomes" id="UP000176951"/>
    </source>
</evidence>
<keyword evidence="8 11" id="KW-1133">Transmembrane helix</keyword>
<dbReference type="GO" id="GO:0046872">
    <property type="term" value="F:metal ion binding"/>
    <property type="evidence" value="ECO:0007669"/>
    <property type="project" value="UniProtKB-KW"/>
</dbReference>
<keyword evidence="10 11" id="KW-0472">Membrane</keyword>
<dbReference type="Proteomes" id="UP000176951">
    <property type="component" value="Unassembled WGS sequence"/>
</dbReference>
<evidence type="ECO:0000256" key="8">
    <source>
        <dbReference type="ARBA" id="ARBA00022989"/>
    </source>
</evidence>
<dbReference type="GO" id="GO:0006508">
    <property type="term" value="P:proteolysis"/>
    <property type="evidence" value="ECO:0007669"/>
    <property type="project" value="UniProtKB-KW"/>
</dbReference>
<evidence type="ECO:0000256" key="3">
    <source>
        <dbReference type="ARBA" id="ARBA00007931"/>
    </source>
</evidence>
<comment type="similarity">
    <text evidence="3 11">Belongs to the peptidase M50B family.</text>
</comment>
<name>A0A1G2PQ99_9BACT</name>
<feature type="transmembrane region" description="Helical" evidence="11">
    <location>
        <begin position="338"/>
        <end position="359"/>
    </location>
</feature>
<dbReference type="InterPro" id="IPR008915">
    <property type="entry name" value="Peptidase_M50"/>
</dbReference>
<dbReference type="PANTHER" id="PTHR42837">
    <property type="entry name" value="REGULATOR OF SIGMA-E PROTEASE RSEP"/>
    <property type="match status" value="1"/>
</dbReference>
<gene>
    <name evidence="13" type="ORF">A3A97_01380</name>
</gene>
<accession>A0A1G2PQ99</accession>
<evidence type="ECO:0000259" key="12">
    <source>
        <dbReference type="Pfam" id="PF02163"/>
    </source>
</evidence>
<dbReference type="SUPFAM" id="SSF50156">
    <property type="entry name" value="PDZ domain-like"/>
    <property type="match status" value="1"/>
</dbReference>
<protein>
    <recommendedName>
        <fullName evidence="11">Zinc metalloprotease</fullName>
        <ecNumber evidence="11">3.4.24.-</ecNumber>
    </recommendedName>
</protein>
<comment type="cofactor">
    <cofactor evidence="1 11">
        <name>Zn(2+)</name>
        <dbReference type="ChEBI" id="CHEBI:29105"/>
    </cofactor>
</comment>
<feature type="domain" description="Peptidase M50" evidence="12">
    <location>
        <begin position="6"/>
        <end position="353"/>
    </location>
</feature>
<evidence type="ECO:0000313" key="13">
    <source>
        <dbReference type="EMBL" id="OHA50473.1"/>
    </source>
</evidence>
<reference evidence="13 14" key="1">
    <citation type="journal article" date="2016" name="Nat. Commun.">
        <title>Thousands of microbial genomes shed light on interconnected biogeochemical processes in an aquifer system.</title>
        <authorList>
            <person name="Anantharaman K."/>
            <person name="Brown C.T."/>
            <person name="Hug L.A."/>
            <person name="Sharon I."/>
            <person name="Castelle C.J."/>
            <person name="Probst A.J."/>
            <person name="Thomas B.C."/>
            <person name="Singh A."/>
            <person name="Wilkins M.J."/>
            <person name="Karaoz U."/>
            <person name="Brodie E.L."/>
            <person name="Williams K.H."/>
            <person name="Hubbard S.S."/>
            <person name="Banfield J.F."/>
        </authorList>
    </citation>
    <scope>NUCLEOTIDE SEQUENCE [LARGE SCALE GENOMIC DNA]</scope>
</reference>
<keyword evidence="11" id="KW-0479">Metal-binding</keyword>
<keyword evidence="7 11" id="KW-0862">Zinc</keyword>
<dbReference type="Gene3D" id="2.30.42.10">
    <property type="match status" value="1"/>
</dbReference>
<keyword evidence="5 11" id="KW-0812">Transmembrane</keyword>
<evidence type="ECO:0000256" key="4">
    <source>
        <dbReference type="ARBA" id="ARBA00022670"/>
    </source>
</evidence>
<feature type="transmembrane region" description="Helical" evidence="11">
    <location>
        <begin position="291"/>
        <end position="311"/>
    </location>
</feature>
<evidence type="ECO:0000256" key="2">
    <source>
        <dbReference type="ARBA" id="ARBA00004141"/>
    </source>
</evidence>
<evidence type="ECO:0000256" key="6">
    <source>
        <dbReference type="ARBA" id="ARBA00022801"/>
    </source>
</evidence>
<proteinExistence type="inferred from homology"/>
<dbReference type="GO" id="GO:0016020">
    <property type="term" value="C:membrane"/>
    <property type="evidence" value="ECO:0007669"/>
    <property type="project" value="UniProtKB-SubCell"/>
</dbReference>
<comment type="caution">
    <text evidence="13">The sequence shown here is derived from an EMBL/GenBank/DDBJ whole genome shotgun (WGS) entry which is preliminary data.</text>
</comment>
<evidence type="ECO:0000256" key="5">
    <source>
        <dbReference type="ARBA" id="ARBA00022692"/>
    </source>
</evidence>
<evidence type="ECO:0000256" key="10">
    <source>
        <dbReference type="ARBA" id="ARBA00023136"/>
    </source>
</evidence>